<dbReference type="SUPFAM" id="SSF52540">
    <property type="entry name" value="P-loop containing nucleoside triphosphate hydrolases"/>
    <property type="match status" value="1"/>
</dbReference>
<dbReference type="GO" id="GO:0005524">
    <property type="term" value="F:ATP binding"/>
    <property type="evidence" value="ECO:0007669"/>
    <property type="project" value="UniProtKB-KW"/>
</dbReference>
<dbReference type="OrthoDB" id="7326651at2"/>
<dbReference type="Gene3D" id="3.40.50.300">
    <property type="entry name" value="P-loop containing nucleotide triphosphate hydrolases"/>
    <property type="match status" value="1"/>
</dbReference>
<feature type="domain" description="Sigma-54 factor interaction" evidence="4">
    <location>
        <begin position="143"/>
        <end position="334"/>
    </location>
</feature>
<dbReference type="GO" id="GO:0006355">
    <property type="term" value="P:regulation of DNA-templated transcription"/>
    <property type="evidence" value="ECO:0007669"/>
    <property type="project" value="InterPro"/>
</dbReference>
<dbReference type="Proteomes" id="UP000019151">
    <property type="component" value="Chromosome"/>
</dbReference>
<evidence type="ECO:0000313" key="6">
    <source>
        <dbReference type="EMBL" id="AHG91158.1"/>
    </source>
</evidence>
<keyword evidence="1" id="KW-0547">Nucleotide-binding</keyword>
<reference evidence="6 7" key="1">
    <citation type="journal article" date="2014" name="Genome Announc.">
        <title>Genome Sequence and Methylome of Soil Bacterium Gemmatirosa kalamazoonensis KBS708T, a Member of the Rarely Cultivated Gemmatimonadetes Phylum.</title>
        <authorList>
            <person name="Debruyn J.M."/>
            <person name="Radosevich M."/>
            <person name="Wommack K.E."/>
            <person name="Polson S.W."/>
            <person name="Hauser L.J."/>
            <person name="Fawaz M.N."/>
            <person name="Korlach J."/>
            <person name="Tsai Y.C."/>
        </authorList>
    </citation>
    <scope>NUCLEOTIDE SEQUENCE [LARGE SCALE GENOMIC DNA]</scope>
    <source>
        <strain evidence="6 7">KBS708</strain>
    </source>
</reference>
<keyword evidence="2" id="KW-0067">ATP-binding</keyword>
<dbReference type="InterPro" id="IPR002078">
    <property type="entry name" value="Sigma_54_int"/>
</dbReference>
<feature type="modified residue" description="4-aspartylphosphate" evidence="3">
    <location>
        <position position="58"/>
    </location>
</feature>
<dbReference type="CDD" id="cd00009">
    <property type="entry name" value="AAA"/>
    <property type="match status" value="1"/>
</dbReference>
<dbReference type="InterPro" id="IPR003593">
    <property type="entry name" value="AAA+_ATPase"/>
</dbReference>
<dbReference type="eggNOG" id="COG2204">
    <property type="taxonomic scope" value="Bacteria"/>
</dbReference>
<dbReference type="Pfam" id="PF00072">
    <property type="entry name" value="Response_reg"/>
    <property type="match status" value="1"/>
</dbReference>
<dbReference type="KEGG" id="gba:J421_3621"/>
<dbReference type="PANTHER" id="PTHR32071">
    <property type="entry name" value="TRANSCRIPTIONAL REGULATORY PROTEIN"/>
    <property type="match status" value="1"/>
</dbReference>
<evidence type="ECO:0000256" key="3">
    <source>
        <dbReference type="PROSITE-ProRule" id="PRU00169"/>
    </source>
</evidence>
<accession>W0RNW3</accession>
<sequence>MSDESTGARVLIAEDERQLALLLEHFLAGRGHTVSVVHDGRAALDAIEREPFDVALLDVQMPGLDGIAVLRGARELPMPPQVVVMTGNGTIDTALAAMQEGAYDYVAKPYRMAEVDLLVRRATERRRLERECAAVAAAPEPTIETRSPALQDAVATVLRVARSLGGLLLSGEPGTGRTTLARLAHGAAGGGPFVDLDGAAVATLGAAVVDRRVGAARGGGTLYARTVDALRADDQRRVAAALDTQALRVVASTARAPRSLALDPALRERLTTVVELPPLRERAGDVRALAESFVRRYGGASPPALSDAAAQRLERHAWPGNVAELRLVIEGAVARATAGVVDPSHLALP</sequence>
<feature type="domain" description="Response regulatory" evidence="5">
    <location>
        <begin position="9"/>
        <end position="123"/>
    </location>
</feature>
<dbReference type="InterPro" id="IPR058031">
    <property type="entry name" value="AAA_lid_NorR"/>
</dbReference>
<dbReference type="InterPro" id="IPR027417">
    <property type="entry name" value="P-loop_NTPase"/>
</dbReference>
<dbReference type="Gene3D" id="1.10.8.60">
    <property type="match status" value="1"/>
</dbReference>
<dbReference type="InParanoid" id="W0RNW3"/>
<evidence type="ECO:0000313" key="7">
    <source>
        <dbReference type="Proteomes" id="UP000019151"/>
    </source>
</evidence>
<evidence type="ECO:0000256" key="1">
    <source>
        <dbReference type="ARBA" id="ARBA00022741"/>
    </source>
</evidence>
<organism evidence="6 7">
    <name type="scientific">Gemmatirosa kalamazoonensis</name>
    <dbReference type="NCBI Taxonomy" id="861299"/>
    <lineage>
        <taxon>Bacteria</taxon>
        <taxon>Pseudomonadati</taxon>
        <taxon>Gemmatimonadota</taxon>
        <taxon>Gemmatimonadia</taxon>
        <taxon>Gemmatimonadales</taxon>
        <taxon>Gemmatimonadaceae</taxon>
        <taxon>Gemmatirosa</taxon>
    </lineage>
</organism>
<dbReference type="Gene3D" id="3.40.50.2300">
    <property type="match status" value="1"/>
</dbReference>
<dbReference type="EMBL" id="CP007128">
    <property type="protein sequence ID" value="AHG91158.1"/>
    <property type="molecule type" value="Genomic_DNA"/>
</dbReference>
<dbReference type="PROSITE" id="PS50110">
    <property type="entry name" value="RESPONSE_REGULATORY"/>
    <property type="match status" value="1"/>
</dbReference>
<dbReference type="SUPFAM" id="SSF52172">
    <property type="entry name" value="CheY-like"/>
    <property type="match status" value="1"/>
</dbReference>
<dbReference type="GO" id="GO:0000160">
    <property type="term" value="P:phosphorelay signal transduction system"/>
    <property type="evidence" value="ECO:0007669"/>
    <property type="project" value="InterPro"/>
</dbReference>
<gene>
    <name evidence="6" type="ORF">J421_3621</name>
</gene>
<evidence type="ECO:0000256" key="2">
    <source>
        <dbReference type="ARBA" id="ARBA00022840"/>
    </source>
</evidence>
<protein>
    <submittedName>
        <fullName evidence="6">Response regulator receiver</fullName>
    </submittedName>
</protein>
<dbReference type="PROSITE" id="PS50045">
    <property type="entry name" value="SIGMA54_INTERACT_4"/>
    <property type="match status" value="1"/>
</dbReference>
<keyword evidence="7" id="KW-1185">Reference proteome</keyword>
<dbReference type="Pfam" id="PF25601">
    <property type="entry name" value="AAA_lid_14"/>
    <property type="match status" value="1"/>
</dbReference>
<dbReference type="HOGENOM" id="CLU_000445_0_6_0"/>
<dbReference type="InterPro" id="IPR011006">
    <property type="entry name" value="CheY-like_superfamily"/>
</dbReference>
<dbReference type="InterPro" id="IPR001789">
    <property type="entry name" value="Sig_transdc_resp-reg_receiver"/>
</dbReference>
<dbReference type="AlphaFoldDB" id="W0RNW3"/>
<keyword evidence="3" id="KW-0597">Phosphoprotein</keyword>
<evidence type="ECO:0000259" key="5">
    <source>
        <dbReference type="PROSITE" id="PS50110"/>
    </source>
</evidence>
<evidence type="ECO:0000259" key="4">
    <source>
        <dbReference type="PROSITE" id="PS50045"/>
    </source>
</evidence>
<dbReference type="Pfam" id="PF14532">
    <property type="entry name" value="Sigma54_activ_2"/>
    <property type="match status" value="1"/>
</dbReference>
<dbReference type="STRING" id="861299.J421_3621"/>
<proteinExistence type="predicted"/>
<dbReference type="SMART" id="SM00448">
    <property type="entry name" value="REC"/>
    <property type="match status" value="1"/>
</dbReference>
<dbReference type="SMART" id="SM00382">
    <property type="entry name" value="AAA"/>
    <property type="match status" value="1"/>
</dbReference>
<name>W0RNW3_9BACT</name>
<dbReference type="RefSeq" id="WP_025412615.1">
    <property type="nucleotide sequence ID" value="NZ_CP007128.1"/>
</dbReference>